<evidence type="ECO:0000313" key="3">
    <source>
        <dbReference type="Proteomes" id="UP000568106"/>
    </source>
</evidence>
<name>A0A7W8IJL6_9BACT</name>
<evidence type="ECO:0000313" key="2">
    <source>
        <dbReference type="EMBL" id="MBB5317580.1"/>
    </source>
</evidence>
<dbReference type="GO" id="GO:0016853">
    <property type="term" value="F:isomerase activity"/>
    <property type="evidence" value="ECO:0007669"/>
    <property type="project" value="UniProtKB-KW"/>
</dbReference>
<dbReference type="SUPFAM" id="SSF54427">
    <property type="entry name" value="NTF2-like"/>
    <property type="match status" value="1"/>
</dbReference>
<dbReference type="Gene3D" id="3.10.450.50">
    <property type="match status" value="1"/>
</dbReference>
<accession>A0A7W8IJL6</accession>
<sequence length="135" mass="14821">MSIETNPASATETFEKFVVAINSHNIEALIRLMTTDHLFVDSLGNRVQGAASMKTGWRAYFAMCPDYAIVVRKTLANSDTVMSTGVAGGTIDNVAWQTPAAWLATINNGQVAEWRVFADNKPVYDILALRPRKQS</sequence>
<organism evidence="2 3">
    <name type="scientific">Tunturiibacter empetritectus</name>
    <dbReference type="NCBI Taxonomy" id="3069691"/>
    <lineage>
        <taxon>Bacteria</taxon>
        <taxon>Pseudomonadati</taxon>
        <taxon>Acidobacteriota</taxon>
        <taxon>Terriglobia</taxon>
        <taxon>Terriglobales</taxon>
        <taxon>Acidobacteriaceae</taxon>
        <taxon>Tunturiibacter</taxon>
    </lineage>
</organism>
<dbReference type="EMBL" id="JACHDY010000002">
    <property type="protein sequence ID" value="MBB5317580.1"/>
    <property type="molecule type" value="Genomic_DNA"/>
</dbReference>
<dbReference type="Proteomes" id="UP000568106">
    <property type="component" value="Unassembled WGS sequence"/>
</dbReference>
<dbReference type="InterPro" id="IPR037401">
    <property type="entry name" value="SnoaL-like"/>
</dbReference>
<dbReference type="AlphaFoldDB" id="A0A7W8IJL6"/>
<protein>
    <submittedName>
        <fullName evidence="2">Ketosteroid isomerase-like protein</fullName>
    </submittedName>
</protein>
<feature type="domain" description="SnoaL-like" evidence="1">
    <location>
        <begin position="15"/>
        <end position="114"/>
    </location>
</feature>
<reference evidence="2" key="1">
    <citation type="submission" date="2020-08" db="EMBL/GenBank/DDBJ databases">
        <title>Genomic Encyclopedia of Type Strains, Phase IV (KMG-V): Genome sequencing to study the core and pangenomes of soil and plant-associated prokaryotes.</title>
        <authorList>
            <person name="Whitman W."/>
        </authorList>
    </citation>
    <scope>NUCLEOTIDE SEQUENCE [LARGE SCALE GENOMIC DNA]</scope>
    <source>
        <strain evidence="2">M8UP27</strain>
    </source>
</reference>
<dbReference type="InterPro" id="IPR032710">
    <property type="entry name" value="NTF2-like_dom_sf"/>
</dbReference>
<proteinExistence type="predicted"/>
<keyword evidence="3" id="KW-1185">Reference proteome</keyword>
<gene>
    <name evidence="2" type="ORF">HDF09_002249</name>
</gene>
<comment type="caution">
    <text evidence="2">The sequence shown here is derived from an EMBL/GenBank/DDBJ whole genome shotgun (WGS) entry which is preliminary data.</text>
</comment>
<evidence type="ECO:0000259" key="1">
    <source>
        <dbReference type="Pfam" id="PF12680"/>
    </source>
</evidence>
<dbReference type="Pfam" id="PF12680">
    <property type="entry name" value="SnoaL_2"/>
    <property type="match status" value="1"/>
</dbReference>